<organism evidence="2 3">
    <name type="scientific">Rotaria socialis</name>
    <dbReference type="NCBI Taxonomy" id="392032"/>
    <lineage>
        <taxon>Eukaryota</taxon>
        <taxon>Metazoa</taxon>
        <taxon>Spiralia</taxon>
        <taxon>Gnathifera</taxon>
        <taxon>Rotifera</taxon>
        <taxon>Eurotatoria</taxon>
        <taxon>Bdelloidea</taxon>
        <taxon>Philodinida</taxon>
        <taxon>Philodinidae</taxon>
        <taxon>Rotaria</taxon>
    </lineage>
</organism>
<dbReference type="EMBL" id="CAJOBO010007547">
    <property type="protein sequence ID" value="CAF4574956.1"/>
    <property type="molecule type" value="Genomic_DNA"/>
</dbReference>
<dbReference type="EMBL" id="CAJNYD010001220">
    <property type="protein sequence ID" value="CAF3324307.1"/>
    <property type="molecule type" value="Genomic_DNA"/>
</dbReference>
<feature type="non-terminal residue" evidence="2">
    <location>
        <position position="1"/>
    </location>
</feature>
<proteinExistence type="predicted"/>
<sequence>ERWVENPYWQYFTGEDFFQNKQPFDPSEFVHFRKRLKEKGLEFVLSQTVALHPEAKSEKEVQIDTTVMEKNITFPTDAKLAKKVIDNCTKIAEKEGVKQRQTYKRVAKQHLRDAYFGHHPKRKKKAIMAQKKL</sequence>
<reference evidence="2" key="1">
    <citation type="submission" date="2021-02" db="EMBL/GenBank/DDBJ databases">
        <authorList>
            <person name="Nowell W R."/>
        </authorList>
    </citation>
    <scope>NUCLEOTIDE SEQUENCE</scope>
</reference>
<dbReference type="AlphaFoldDB" id="A0A821AAP2"/>
<evidence type="ECO:0000313" key="1">
    <source>
        <dbReference type="EMBL" id="CAF3324307.1"/>
    </source>
</evidence>
<dbReference type="Proteomes" id="UP000663833">
    <property type="component" value="Unassembled WGS sequence"/>
</dbReference>
<comment type="caution">
    <text evidence="2">The sequence shown here is derived from an EMBL/GenBank/DDBJ whole genome shotgun (WGS) entry which is preliminary data.</text>
</comment>
<name>A0A821AAP2_9BILA</name>
<dbReference type="PANTHER" id="PTHR33803:SF3">
    <property type="entry name" value="BLL1974 PROTEIN"/>
    <property type="match status" value="1"/>
</dbReference>
<gene>
    <name evidence="2" type="ORF">HFQ381_LOCUS32219</name>
    <name evidence="1" type="ORF">LUA448_LOCUS10279</name>
</gene>
<dbReference type="PANTHER" id="PTHR33803">
    <property type="entry name" value="IS1478 TRANSPOSASE"/>
    <property type="match status" value="1"/>
</dbReference>
<protein>
    <recommendedName>
        <fullName evidence="4">Transposase</fullName>
    </recommendedName>
</protein>
<dbReference type="Proteomes" id="UP000663851">
    <property type="component" value="Unassembled WGS sequence"/>
</dbReference>
<accession>A0A821AAP2</accession>
<evidence type="ECO:0008006" key="4">
    <source>
        <dbReference type="Google" id="ProtNLM"/>
    </source>
</evidence>
<evidence type="ECO:0000313" key="2">
    <source>
        <dbReference type="EMBL" id="CAF4574956.1"/>
    </source>
</evidence>
<evidence type="ECO:0000313" key="3">
    <source>
        <dbReference type="Proteomes" id="UP000663851"/>
    </source>
</evidence>